<keyword evidence="4" id="KW-1185">Reference proteome</keyword>
<feature type="compositionally biased region" description="Polar residues" evidence="1">
    <location>
        <begin position="1849"/>
        <end position="1873"/>
    </location>
</feature>
<dbReference type="InterPro" id="IPR012337">
    <property type="entry name" value="RNaseH-like_sf"/>
</dbReference>
<reference evidence="3 4" key="1">
    <citation type="journal article" date="2024" name="BMC Genomics">
        <title>De novo assembly and annotation of Popillia japonica's genome with initial clues to its potential as an invasive pest.</title>
        <authorList>
            <person name="Cucini C."/>
            <person name="Boschi S."/>
            <person name="Funari R."/>
            <person name="Cardaioli E."/>
            <person name="Iannotti N."/>
            <person name="Marturano G."/>
            <person name="Paoli F."/>
            <person name="Bruttini M."/>
            <person name="Carapelli A."/>
            <person name="Frati F."/>
            <person name="Nardi F."/>
        </authorList>
    </citation>
    <scope>NUCLEOTIDE SEQUENCE [LARGE SCALE GENOMIC DNA]</scope>
    <source>
        <strain evidence="3">DMR45628</strain>
    </source>
</reference>
<feature type="domain" description="PID" evidence="2">
    <location>
        <begin position="1589"/>
        <end position="1766"/>
    </location>
</feature>
<accession>A0AAW1L6E7</accession>
<dbReference type="Proteomes" id="UP001458880">
    <property type="component" value="Unassembled WGS sequence"/>
</dbReference>
<dbReference type="GO" id="GO:0042575">
    <property type="term" value="C:DNA polymerase complex"/>
    <property type="evidence" value="ECO:0007669"/>
    <property type="project" value="UniProtKB-ARBA"/>
</dbReference>
<dbReference type="InterPro" id="IPR011993">
    <property type="entry name" value="PH-like_dom_sf"/>
</dbReference>
<evidence type="ECO:0000313" key="3">
    <source>
        <dbReference type="EMBL" id="KAK9729046.1"/>
    </source>
</evidence>
<dbReference type="PANTHER" id="PTHR47331">
    <property type="entry name" value="PHD-TYPE DOMAIN-CONTAINING PROTEIN"/>
    <property type="match status" value="1"/>
</dbReference>
<organism evidence="3 4">
    <name type="scientific">Popillia japonica</name>
    <name type="common">Japanese beetle</name>
    <dbReference type="NCBI Taxonomy" id="7064"/>
    <lineage>
        <taxon>Eukaryota</taxon>
        <taxon>Metazoa</taxon>
        <taxon>Ecdysozoa</taxon>
        <taxon>Arthropoda</taxon>
        <taxon>Hexapoda</taxon>
        <taxon>Insecta</taxon>
        <taxon>Pterygota</taxon>
        <taxon>Neoptera</taxon>
        <taxon>Endopterygota</taxon>
        <taxon>Coleoptera</taxon>
        <taxon>Polyphaga</taxon>
        <taxon>Scarabaeiformia</taxon>
        <taxon>Scarabaeidae</taxon>
        <taxon>Rutelinae</taxon>
        <taxon>Popillia</taxon>
    </lineage>
</organism>
<evidence type="ECO:0000313" key="4">
    <source>
        <dbReference type="Proteomes" id="UP001458880"/>
    </source>
</evidence>
<dbReference type="SMART" id="SM00462">
    <property type="entry name" value="PTB"/>
    <property type="match status" value="1"/>
</dbReference>
<dbReference type="Gene3D" id="2.30.29.30">
    <property type="entry name" value="Pleckstrin-homology domain (PH domain)/Phosphotyrosine-binding domain (PTB)"/>
    <property type="match status" value="2"/>
</dbReference>
<dbReference type="SUPFAM" id="SSF53098">
    <property type="entry name" value="Ribonuclease H-like"/>
    <property type="match status" value="2"/>
</dbReference>
<dbReference type="EMBL" id="JASPKY010000164">
    <property type="protein sequence ID" value="KAK9729046.1"/>
    <property type="molecule type" value="Genomic_DNA"/>
</dbReference>
<dbReference type="PROSITE" id="PS01179">
    <property type="entry name" value="PID"/>
    <property type="match status" value="1"/>
</dbReference>
<name>A0AAW1L6E7_POPJA</name>
<dbReference type="Gene3D" id="3.30.420.10">
    <property type="entry name" value="Ribonuclease H-like superfamily/Ribonuclease H"/>
    <property type="match status" value="2"/>
</dbReference>
<gene>
    <name evidence="3" type="ORF">QE152_g16900</name>
</gene>
<dbReference type="SUPFAM" id="SSF56672">
    <property type="entry name" value="DNA/RNA polymerases"/>
    <property type="match status" value="1"/>
</dbReference>
<evidence type="ECO:0000259" key="2">
    <source>
        <dbReference type="PROSITE" id="PS01179"/>
    </source>
</evidence>
<dbReference type="GO" id="GO:0003676">
    <property type="term" value="F:nucleic acid binding"/>
    <property type="evidence" value="ECO:0007669"/>
    <property type="project" value="InterPro"/>
</dbReference>
<proteinExistence type="predicted"/>
<dbReference type="SUPFAM" id="SSF50729">
    <property type="entry name" value="PH domain-like"/>
    <property type="match status" value="2"/>
</dbReference>
<dbReference type="PANTHER" id="PTHR47331:SF5">
    <property type="entry name" value="RIBONUCLEASE H"/>
    <property type="match status" value="1"/>
</dbReference>
<dbReference type="CDD" id="cd01273">
    <property type="entry name" value="PTB_CED-6"/>
    <property type="match status" value="1"/>
</dbReference>
<dbReference type="InterPro" id="IPR043502">
    <property type="entry name" value="DNA/RNA_pol_sf"/>
</dbReference>
<feature type="compositionally biased region" description="Low complexity" evidence="1">
    <location>
        <begin position="1817"/>
        <end position="1829"/>
    </location>
</feature>
<dbReference type="GO" id="GO:0071897">
    <property type="term" value="P:DNA biosynthetic process"/>
    <property type="evidence" value="ECO:0007669"/>
    <property type="project" value="UniProtKB-ARBA"/>
</dbReference>
<evidence type="ECO:0000256" key="1">
    <source>
        <dbReference type="SAM" id="MobiDB-lite"/>
    </source>
</evidence>
<comment type="caution">
    <text evidence="3">The sequence shown here is derived from an EMBL/GenBank/DDBJ whole genome shotgun (WGS) entry which is preliminary data.</text>
</comment>
<feature type="region of interest" description="Disordered" evidence="1">
    <location>
        <begin position="1817"/>
        <end position="1886"/>
    </location>
</feature>
<dbReference type="InterPro" id="IPR006020">
    <property type="entry name" value="PTB/PI_dom"/>
</dbReference>
<dbReference type="InterPro" id="IPR036397">
    <property type="entry name" value="RNaseH_sf"/>
</dbReference>
<protein>
    <submittedName>
        <fullName evidence="3">Phosphotyrosine interaction domain (PTB/PID)</fullName>
    </submittedName>
</protein>
<sequence>MSESEAANTFAELTTLKLKRDQVKAQITRFKTFLNNLSEDFDALEIEHRLKTIERDALNNFNEIQEQIELIEGKIQEIERENFENSYYRAITDAKKEISNRSKANHQSNINNTENIHSYIGSENVQGRVKLPRLNLPEFHGRALLDSGSMSNFITHELARNLNLNQIQVDIPVAGINNSKNSISNAIVTNVFSTDRNYESTEEFLIVNQITSMIPTNSINLTNVQVPKDNTDSEETSCNVSISNEQLHNQMKKFWSIEKVRHCKILSSEEAECEQHFLNTFTRNENGRFEVSLPFRENVNELGDSREAALTRFKMLERKLQINIHLKRDYQNFLTEYELLGHMTEINPVNDVASHKHYLPHHGVVKETSTTTKLRVVFDASAKTSSGLSLDNVLKVGPLIQRDLTAIVLNFRMHNVVFTADMEKMYRQINIAEGDRSYQRIFWRKEPSDTLKEYKLNTVTYGAAPASFLAVRALHQAAIEAASSYPEASRVIIEDFYMDDLISGADTIEQARTLKLQIKEVFREACFPLRKWCTDRPELLESRGCENTQSYIIPDDESFKTLGLYWDPKADSLNYFVNLEIQQKVTKRVVLSTMSKIFDPLGLISLIVVTIRQLFKSELWWYGPEFLLKNSEHWPSSKSLTSTTLNDSQERRKPIQLSFTSCDDTFIFDKFSNFTKLHRVMAFVLRFINNAKKGKEEKITGDLTPNELKMSLNKLVKLCQSSAFATERNCLLQSRPLPKTSNLLSLNPLIDYEGLLRVGGRIRNSLEHYGRKHPILLPSEHKFTQRIIEYEHIRHLHAGPQLVLAAVRNKFWPINGKSTTRKIIYKCVKCFKTRPTCTFPKMADLPKERLIPTRPFSSVGIDFAGPVHIKASLARTQKLVKAYERDIRDFLLQNEISWSFIPPKAPHFGGLWEANIKCIKTHLMKVVGNAHLTYEQLATILCQIEGILNSRPLTQLSCDPNDFSAITPAHFLIGDRLMALPDPNTDVDTPLNRLKIKEPSDTLKEYKLNTVTYGAAPASFLAVRALHQAAIEAASSYPEASRVIIEDFYMDDLISGADTIEQARTLKLQIKEVFREACFPLRKWCTDRPELLESRGCENTQSYIIPDDESFKTLGLYWDPKADSLNYFVNLEIQQKVTKRVVLSTMSKIFDPLGLISLIVVTIRQLFKSELWWYGPEFLLKNSEHWPSSKSLTSTTLNDSQERRKPIQLSFTSCDDTFIFDKFSNFTKLHRVMAFVLRFINNAKKGKEEKITGDLTPNELKMSLNKLVKLCQSSAFATERNCLLQSRPLPKTSNLLSLNPLIDYEGLLRVGGRIRNSLEHYGRKHPILLPSEHKFTQRIIEYEHIRHLHAGPQLVLAAVRNKFWPINGKSTTRKIIYKCVKCFKTRPTCTFPKMADLPKERLIPTRPFSSVGIDFAGPVHIKASLARTQKLVKAYERDIRDFLLQNEISWSFIPPKAPHFGGLWEANIKCIKTHLMKVVGNAHLTYEQLATILCQIEGILNSRPLTQLSCDPNDFSAITPAHFLIGDRLMALPDPNTDVDTPLNRLKIMSTLLKWAQNTTQSKLNSKNNSANGERKWIHPPETLQKGHIAYLVKFLGNTVVDQPKGIEVVKEAIRKLRFSQQLRKSESGAKTRKVELTISIDGVAIQEPRTHNILESGAKTRKVELTISIDGVAIQEPRTHNILHQFPLHRISYCADDKGEKKFFSFIAKQPNQVDNEQEDSHECFVFISDKLAEEITLTIGQAFELAYKRFLETSGKDLETQKRAIITQQKIKRLEQENNIYKQRLLEIAQFNSIKQELDQYLRRNDIKNVIEIQSSGSVSSNSSSASVKTEHMNGSTPAITGKLLDFSNNHSENTNGNDFSNNHSENTNGNAPPVPPRNFENTPAVGTKLEGLLLNEFDQDNDFDPRSFETNTAVQPFITTNGNPSSPPLLAPPPKAPRRTNLSVAINNNNEHVPKLTNQDLFGSTPFSNVSTVTNTTPNSAKILDPFEMGDFATVATSQDIENAIGLLDKRILEMKTGFSRGISFGNDDFSLESLDPLKN</sequence>
<dbReference type="Pfam" id="PF00640">
    <property type="entry name" value="PID"/>
    <property type="match status" value="1"/>
</dbReference>